<proteinExistence type="predicted"/>
<dbReference type="AlphaFoldDB" id="A0A0N4VSW0"/>
<dbReference type="Proteomes" id="UP000268014">
    <property type="component" value="Unassembled WGS sequence"/>
</dbReference>
<dbReference type="Pfam" id="PF03564">
    <property type="entry name" value="DUF1759"/>
    <property type="match status" value="1"/>
</dbReference>
<dbReference type="WBParaSite" id="HPLM_0000037701-mRNA-1">
    <property type="protein sequence ID" value="HPLM_0000037701-mRNA-1"/>
    <property type="gene ID" value="HPLM_0000037701"/>
</dbReference>
<organism evidence="3">
    <name type="scientific">Haemonchus placei</name>
    <name type="common">Barber's pole worm</name>
    <dbReference type="NCBI Taxonomy" id="6290"/>
    <lineage>
        <taxon>Eukaryota</taxon>
        <taxon>Metazoa</taxon>
        <taxon>Ecdysozoa</taxon>
        <taxon>Nematoda</taxon>
        <taxon>Chromadorea</taxon>
        <taxon>Rhabditida</taxon>
        <taxon>Rhabditina</taxon>
        <taxon>Rhabditomorpha</taxon>
        <taxon>Strongyloidea</taxon>
        <taxon>Trichostrongylidae</taxon>
        <taxon>Haemonchus</taxon>
    </lineage>
</organism>
<dbReference type="OrthoDB" id="5864015at2759"/>
<accession>A0A0N4VSW0</accession>
<reference evidence="1 2" key="2">
    <citation type="submission" date="2018-11" db="EMBL/GenBank/DDBJ databases">
        <authorList>
            <consortium name="Pathogen Informatics"/>
        </authorList>
    </citation>
    <scope>NUCLEOTIDE SEQUENCE [LARGE SCALE GENOMIC DNA]</scope>
    <source>
        <strain evidence="1 2">MHpl1</strain>
    </source>
</reference>
<evidence type="ECO:0000313" key="2">
    <source>
        <dbReference type="Proteomes" id="UP000268014"/>
    </source>
</evidence>
<protein>
    <submittedName>
        <fullName evidence="1 3">Uncharacterized protein</fullName>
    </submittedName>
</protein>
<dbReference type="InterPro" id="IPR005312">
    <property type="entry name" value="DUF1759"/>
</dbReference>
<name>A0A0N4VSW0_HAEPC</name>
<evidence type="ECO:0000313" key="1">
    <source>
        <dbReference type="EMBL" id="VDO05226.1"/>
    </source>
</evidence>
<reference evidence="3" key="1">
    <citation type="submission" date="2017-02" db="UniProtKB">
        <authorList>
            <consortium name="WormBaseParasite"/>
        </authorList>
    </citation>
    <scope>IDENTIFICATION</scope>
</reference>
<keyword evidence="2" id="KW-1185">Reference proteome</keyword>
<gene>
    <name evidence="1" type="ORF">HPLM_LOCUS378</name>
</gene>
<evidence type="ECO:0000313" key="3">
    <source>
        <dbReference type="WBParaSite" id="HPLM_0000037701-mRNA-1"/>
    </source>
</evidence>
<dbReference type="EMBL" id="UZAF01000251">
    <property type="protein sequence ID" value="VDO05226.1"/>
    <property type="molecule type" value="Genomic_DNA"/>
</dbReference>
<sequence>MGTLDAAAAFEPGAPPAQTRGTYQLDAIAPKLPSVPVPIFEEKICDFSDFWTLFEANMDSQHSLNGLQQFNYLLSALRGETRRFIKGYPIGGDNYTLAVEYTFSTLYVIR</sequence>